<dbReference type="Gene3D" id="3.30.10.10">
    <property type="entry name" value="Trypsin Inhibitor V, subunit A"/>
    <property type="match status" value="1"/>
</dbReference>
<dbReference type="EMBL" id="HG739087">
    <property type="protein sequence ID" value="CDO99179.1"/>
    <property type="molecule type" value="Genomic_DNA"/>
</dbReference>
<dbReference type="GO" id="GO:0009611">
    <property type="term" value="P:response to wounding"/>
    <property type="evidence" value="ECO:0007669"/>
    <property type="project" value="InterPro"/>
</dbReference>
<dbReference type="AlphaFoldDB" id="A0A068TTD7"/>
<dbReference type="InterPro" id="IPR000864">
    <property type="entry name" value="Prot_inh_pot1"/>
</dbReference>
<evidence type="ECO:0000313" key="5">
    <source>
        <dbReference type="Proteomes" id="UP000295252"/>
    </source>
</evidence>
<protein>
    <recommendedName>
        <fullName evidence="6">Proteinase inhibitor</fullName>
    </recommendedName>
</protein>
<dbReference type="OrthoDB" id="10013825at2759"/>
<evidence type="ECO:0000256" key="1">
    <source>
        <dbReference type="ARBA" id="ARBA00008210"/>
    </source>
</evidence>
<dbReference type="PROSITE" id="PS00285">
    <property type="entry name" value="POTATO_INHIBITOR"/>
    <property type="match status" value="1"/>
</dbReference>
<dbReference type="OMA" id="PELMGTN"/>
<dbReference type="Proteomes" id="UP000295252">
    <property type="component" value="Chromosome V"/>
</dbReference>
<evidence type="ECO:0000256" key="2">
    <source>
        <dbReference type="ARBA" id="ARBA00022690"/>
    </source>
</evidence>
<gene>
    <name evidence="4" type="ORF">GSCOC_T00026230001</name>
</gene>
<dbReference type="GO" id="GO:0004867">
    <property type="term" value="F:serine-type endopeptidase inhibitor activity"/>
    <property type="evidence" value="ECO:0007669"/>
    <property type="project" value="UniProtKB-KW"/>
</dbReference>
<sequence length="71" mass="7760">MSECPAGKNSWPELVGEDGDKAAAKIEQENQRVKKAIVVDESAIVTTDFRCARVWVFVNKEGKVSVVPKIG</sequence>
<dbReference type="InterPro" id="IPR036354">
    <property type="entry name" value="Prot_inh_pot1_sf"/>
</dbReference>
<keyword evidence="3" id="KW-0722">Serine protease inhibitor</keyword>
<dbReference type="PANTHER" id="PTHR33091:SF83">
    <property type="entry name" value="SERINE PROTEASE INHIBITOR, POTATO INHIBITOR I-TYPE FAMILY PROTEIN-RELATED"/>
    <property type="match status" value="1"/>
</dbReference>
<reference evidence="5" key="1">
    <citation type="journal article" date="2014" name="Science">
        <title>The coffee genome provides insight into the convergent evolution of caffeine biosynthesis.</title>
        <authorList>
            <person name="Denoeud F."/>
            <person name="Carretero-Paulet L."/>
            <person name="Dereeper A."/>
            <person name="Droc G."/>
            <person name="Guyot R."/>
            <person name="Pietrella M."/>
            <person name="Zheng C."/>
            <person name="Alberti A."/>
            <person name="Anthony F."/>
            <person name="Aprea G."/>
            <person name="Aury J.M."/>
            <person name="Bento P."/>
            <person name="Bernard M."/>
            <person name="Bocs S."/>
            <person name="Campa C."/>
            <person name="Cenci A."/>
            <person name="Combes M.C."/>
            <person name="Crouzillat D."/>
            <person name="Da Silva C."/>
            <person name="Daddiego L."/>
            <person name="De Bellis F."/>
            <person name="Dussert S."/>
            <person name="Garsmeur O."/>
            <person name="Gayraud T."/>
            <person name="Guignon V."/>
            <person name="Jahn K."/>
            <person name="Jamilloux V."/>
            <person name="Joet T."/>
            <person name="Labadie K."/>
            <person name="Lan T."/>
            <person name="Leclercq J."/>
            <person name="Lepelley M."/>
            <person name="Leroy T."/>
            <person name="Li L.T."/>
            <person name="Librado P."/>
            <person name="Lopez L."/>
            <person name="Munoz A."/>
            <person name="Noel B."/>
            <person name="Pallavicini A."/>
            <person name="Perrotta G."/>
            <person name="Poncet V."/>
            <person name="Pot D."/>
            <person name="Priyono X."/>
            <person name="Rigoreau M."/>
            <person name="Rouard M."/>
            <person name="Rozas J."/>
            <person name="Tranchant-Dubreuil C."/>
            <person name="VanBuren R."/>
            <person name="Zhang Q."/>
            <person name="Andrade A.C."/>
            <person name="Argout X."/>
            <person name="Bertrand B."/>
            <person name="de Kochko A."/>
            <person name="Graziosi G."/>
            <person name="Henry R.J."/>
            <person name="Jayarama X."/>
            <person name="Ming R."/>
            <person name="Nagai C."/>
            <person name="Rounsley S."/>
            <person name="Sankoff D."/>
            <person name="Giuliano G."/>
            <person name="Albert V.A."/>
            <person name="Wincker P."/>
            <person name="Lashermes P."/>
        </authorList>
    </citation>
    <scope>NUCLEOTIDE SEQUENCE [LARGE SCALE GENOMIC DNA]</scope>
    <source>
        <strain evidence="5">cv. DH200-94</strain>
    </source>
</reference>
<dbReference type="Pfam" id="PF00280">
    <property type="entry name" value="potato_inhibit"/>
    <property type="match status" value="1"/>
</dbReference>
<dbReference type="PANTHER" id="PTHR33091">
    <property type="entry name" value="PROTEIN, PUTATIVE, EXPRESSED-RELATED"/>
    <property type="match status" value="1"/>
</dbReference>
<proteinExistence type="inferred from homology"/>
<comment type="similarity">
    <text evidence="1">Belongs to the protease inhibitor I13 (potato type I serine protease inhibitor) family.</text>
</comment>
<dbReference type="PhylomeDB" id="A0A068TTD7"/>
<dbReference type="SUPFAM" id="SSF54654">
    <property type="entry name" value="CI-2 family of serine protease inhibitors"/>
    <property type="match status" value="1"/>
</dbReference>
<organism evidence="4 5">
    <name type="scientific">Coffea canephora</name>
    <name type="common">Robusta coffee</name>
    <dbReference type="NCBI Taxonomy" id="49390"/>
    <lineage>
        <taxon>Eukaryota</taxon>
        <taxon>Viridiplantae</taxon>
        <taxon>Streptophyta</taxon>
        <taxon>Embryophyta</taxon>
        <taxon>Tracheophyta</taxon>
        <taxon>Spermatophyta</taxon>
        <taxon>Magnoliopsida</taxon>
        <taxon>eudicotyledons</taxon>
        <taxon>Gunneridae</taxon>
        <taxon>Pentapetalae</taxon>
        <taxon>asterids</taxon>
        <taxon>lamiids</taxon>
        <taxon>Gentianales</taxon>
        <taxon>Rubiaceae</taxon>
        <taxon>Ixoroideae</taxon>
        <taxon>Gardenieae complex</taxon>
        <taxon>Bertiereae - Coffeeae clade</taxon>
        <taxon>Coffeeae</taxon>
        <taxon>Coffea</taxon>
    </lineage>
</organism>
<keyword evidence="5" id="KW-1185">Reference proteome</keyword>
<accession>A0A068TTD7</accession>
<dbReference type="InParanoid" id="A0A068TTD7"/>
<dbReference type="Gramene" id="CDO99179">
    <property type="protein sequence ID" value="CDO99179"/>
    <property type="gene ID" value="GSCOC_T00026230001"/>
</dbReference>
<keyword evidence="2" id="KW-0646">Protease inhibitor</keyword>
<evidence type="ECO:0000313" key="4">
    <source>
        <dbReference type="EMBL" id="CDO99179.1"/>
    </source>
</evidence>
<name>A0A068TTD7_COFCA</name>
<evidence type="ECO:0008006" key="6">
    <source>
        <dbReference type="Google" id="ProtNLM"/>
    </source>
</evidence>
<evidence type="ECO:0000256" key="3">
    <source>
        <dbReference type="ARBA" id="ARBA00022900"/>
    </source>
</evidence>